<name>A0A2U8QY88_9FLAO</name>
<dbReference type="Proteomes" id="UP000245429">
    <property type="component" value="Chromosome"/>
</dbReference>
<feature type="transmembrane region" description="Helical" evidence="1">
    <location>
        <begin position="164"/>
        <end position="181"/>
    </location>
</feature>
<evidence type="ECO:0000313" key="2">
    <source>
        <dbReference type="EMBL" id="AWM15122.1"/>
    </source>
</evidence>
<dbReference type="EMBL" id="CP029463">
    <property type="protein sequence ID" value="AWM15122.1"/>
    <property type="molecule type" value="Genomic_DNA"/>
</dbReference>
<keyword evidence="3" id="KW-1185">Reference proteome</keyword>
<feature type="transmembrane region" description="Helical" evidence="1">
    <location>
        <begin position="42"/>
        <end position="61"/>
    </location>
</feature>
<evidence type="ECO:0000256" key="1">
    <source>
        <dbReference type="SAM" id="Phobius"/>
    </source>
</evidence>
<dbReference type="AlphaFoldDB" id="A0A2U8QY88"/>
<reference evidence="2 3" key="1">
    <citation type="submission" date="2018-05" db="EMBL/GenBank/DDBJ databases">
        <title>Flavobacterium sp. MEBiC07310.</title>
        <authorList>
            <person name="Baek K."/>
        </authorList>
    </citation>
    <scope>NUCLEOTIDE SEQUENCE [LARGE SCALE GENOMIC DNA]</scope>
    <source>
        <strain evidence="2 3">MEBiC07310</strain>
    </source>
</reference>
<feature type="transmembrane region" description="Helical" evidence="1">
    <location>
        <begin position="100"/>
        <end position="119"/>
    </location>
</feature>
<protein>
    <submittedName>
        <fullName evidence="2">DUF2306 domain-containing protein</fullName>
    </submittedName>
</protein>
<dbReference type="OrthoDB" id="1162022at2"/>
<sequence length="209" mass="23318">MEQVVKILIYIHASLGGVALITGLVAILTPKGQTAHKKSGSVFFYAMLASVIISMFVALSPNHHNPFLFAIGIFSLYFILTGFRALKFKKQNTNLTVDRWISVTMIITGVLMILLPVIVAKNSNIILTVFGAFGILFSVKDLILYKKPKQLRKSWLRLHLSKMLGGYIAATTAFVVVNQFFPSFYGWFIPGIIGGFIIAYWNRKITKKA</sequence>
<keyword evidence="1" id="KW-0472">Membrane</keyword>
<dbReference type="RefSeq" id="WP_109570460.1">
    <property type="nucleotide sequence ID" value="NZ_CP029463.1"/>
</dbReference>
<feature type="transmembrane region" description="Helical" evidence="1">
    <location>
        <begin position="187"/>
        <end position="203"/>
    </location>
</feature>
<feature type="transmembrane region" description="Helical" evidence="1">
    <location>
        <begin position="125"/>
        <end position="143"/>
    </location>
</feature>
<feature type="transmembrane region" description="Helical" evidence="1">
    <location>
        <begin position="7"/>
        <end position="30"/>
    </location>
</feature>
<gene>
    <name evidence="2" type="ORF">DI487_15520</name>
</gene>
<feature type="transmembrane region" description="Helical" evidence="1">
    <location>
        <begin position="67"/>
        <end position="88"/>
    </location>
</feature>
<keyword evidence="1" id="KW-1133">Transmembrane helix</keyword>
<keyword evidence="1" id="KW-0812">Transmembrane</keyword>
<proteinExistence type="predicted"/>
<evidence type="ECO:0000313" key="3">
    <source>
        <dbReference type="Proteomes" id="UP000245429"/>
    </source>
</evidence>
<accession>A0A2U8QY88</accession>
<dbReference type="KEGG" id="fse:DI487_15520"/>
<organism evidence="2 3">
    <name type="scientific">Flavobacterium sediminis</name>
    <dbReference type="NCBI Taxonomy" id="2201181"/>
    <lineage>
        <taxon>Bacteria</taxon>
        <taxon>Pseudomonadati</taxon>
        <taxon>Bacteroidota</taxon>
        <taxon>Flavobacteriia</taxon>
        <taxon>Flavobacteriales</taxon>
        <taxon>Flavobacteriaceae</taxon>
        <taxon>Flavobacterium</taxon>
    </lineage>
</organism>